<keyword evidence="1" id="KW-1133">Transmembrane helix</keyword>
<sequence length="152" mass="17069">MVFRGRTVKTSTLLKVAYLIFLATTILYVKSVLDVDSFKATEKSPEKPTVKVEAVSVKLVTEINGTLTTYEAKMQSNDTVEDLLEELRKNQGLYYEKDLYTYGTEIVSVFDKEAMVGSKWAVLVGDKDITTKIANEYLSKGTSYSLKEVQVN</sequence>
<protein>
    <submittedName>
        <fullName evidence="2">Uncharacterized protein</fullName>
    </submittedName>
</protein>
<accession>A0A2H0XD57</accession>
<reference evidence="3" key="1">
    <citation type="submission" date="2017-09" db="EMBL/GenBank/DDBJ databases">
        <title>Depth-based differentiation of microbial function through sediment-hosted aquifers and enrichment of novel symbionts in the deep terrestrial subsurface.</title>
        <authorList>
            <person name="Probst A.J."/>
            <person name="Ladd B."/>
            <person name="Jarett J.K."/>
            <person name="Geller-Mcgrath D.E."/>
            <person name="Sieber C.M.K."/>
            <person name="Emerson J.B."/>
            <person name="Anantharaman K."/>
            <person name="Thomas B.C."/>
            <person name="Malmstrom R."/>
            <person name="Stieglmeier M."/>
            <person name="Klingl A."/>
            <person name="Woyke T."/>
            <person name="Ryan C.M."/>
            <person name="Banfield J.F."/>
        </authorList>
    </citation>
    <scope>NUCLEOTIDE SEQUENCE [LARGE SCALE GENOMIC DNA]</scope>
</reference>
<name>A0A2H0XD57_UNCKA</name>
<feature type="transmembrane region" description="Helical" evidence="1">
    <location>
        <begin position="12"/>
        <end position="29"/>
    </location>
</feature>
<gene>
    <name evidence="2" type="ORF">COT50_04040</name>
</gene>
<dbReference type="AlphaFoldDB" id="A0A2H0XD57"/>
<keyword evidence="1" id="KW-0812">Transmembrane</keyword>
<organism evidence="2 3">
    <name type="scientific">candidate division WWE3 bacterium CG08_land_8_20_14_0_20_41_10</name>
    <dbReference type="NCBI Taxonomy" id="1975085"/>
    <lineage>
        <taxon>Bacteria</taxon>
        <taxon>Katanobacteria</taxon>
    </lineage>
</organism>
<keyword evidence="1" id="KW-0472">Membrane</keyword>
<dbReference type="EMBL" id="PEYU01000092">
    <property type="protein sequence ID" value="PIS22048.1"/>
    <property type="molecule type" value="Genomic_DNA"/>
</dbReference>
<evidence type="ECO:0000313" key="2">
    <source>
        <dbReference type="EMBL" id="PIS22048.1"/>
    </source>
</evidence>
<evidence type="ECO:0000256" key="1">
    <source>
        <dbReference type="SAM" id="Phobius"/>
    </source>
</evidence>
<comment type="caution">
    <text evidence="2">The sequence shown here is derived from an EMBL/GenBank/DDBJ whole genome shotgun (WGS) entry which is preliminary data.</text>
</comment>
<dbReference type="Proteomes" id="UP000231252">
    <property type="component" value="Unassembled WGS sequence"/>
</dbReference>
<proteinExistence type="predicted"/>
<evidence type="ECO:0000313" key="3">
    <source>
        <dbReference type="Proteomes" id="UP000231252"/>
    </source>
</evidence>